<dbReference type="OrthoDB" id="7478167at2"/>
<dbReference type="Proteomes" id="UP000321857">
    <property type="component" value="Chromosome"/>
</dbReference>
<keyword evidence="1" id="KW-0472">Membrane</keyword>
<name>A0A516IU25_9SPHN</name>
<gene>
    <name evidence="2" type="ORF">FMM02_10655</name>
</gene>
<dbReference type="RefSeq" id="WP_147494818.1">
    <property type="nucleotide sequence ID" value="NZ_CP041659.1"/>
</dbReference>
<accession>A0A516IU25</accession>
<evidence type="ECO:0000313" key="3">
    <source>
        <dbReference type="Proteomes" id="UP000321857"/>
    </source>
</evidence>
<dbReference type="EMBL" id="CP041659">
    <property type="protein sequence ID" value="QDP20370.1"/>
    <property type="molecule type" value="Genomic_DNA"/>
</dbReference>
<organism evidence="2 3">
    <name type="scientific">Sphingomonas xanthus</name>
    <dbReference type="NCBI Taxonomy" id="2594473"/>
    <lineage>
        <taxon>Bacteria</taxon>
        <taxon>Pseudomonadati</taxon>
        <taxon>Pseudomonadota</taxon>
        <taxon>Alphaproteobacteria</taxon>
        <taxon>Sphingomonadales</taxon>
        <taxon>Sphingomonadaceae</taxon>
        <taxon>Sphingomonas</taxon>
    </lineage>
</organism>
<keyword evidence="1" id="KW-0812">Transmembrane</keyword>
<evidence type="ECO:0000313" key="2">
    <source>
        <dbReference type="EMBL" id="QDP20370.1"/>
    </source>
</evidence>
<keyword evidence="3" id="KW-1185">Reference proteome</keyword>
<feature type="transmembrane region" description="Helical" evidence="1">
    <location>
        <begin position="112"/>
        <end position="140"/>
    </location>
</feature>
<reference evidence="2 3" key="1">
    <citation type="submission" date="2019-07" db="EMBL/GenBank/DDBJ databases">
        <title>Sphingomonas AE3 Genome sequencing and assembly.</title>
        <authorList>
            <person name="Kim H."/>
        </authorList>
    </citation>
    <scope>NUCLEOTIDE SEQUENCE [LARGE SCALE GENOMIC DNA]</scope>
    <source>
        <strain evidence="2 3">AE3</strain>
    </source>
</reference>
<dbReference type="KEGG" id="sxa:FMM02_10655"/>
<feature type="transmembrane region" description="Helical" evidence="1">
    <location>
        <begin position="55"/>
        <end position="78"/>
    </location>
</feature>
<keyword evidence="1" id="KW-1133">Transmembrane helix</keyword>
<evidence type="ECO:0000256" key="1">
    <source>
        <dbReference type="SAM" id="Phobius"/>
    </source>
</evidence>
<feature type="transmembrane region" description="Helical" evidence="1">
    <location>
        <begin position="20"/>
        <end position="43"/>
    </location>
</feature>
<sequence>MDYEASMDRAANRLGFQQETGLAALKSTMVCNGGAILALLTFLGNKSAQYDASELESALTFFFFGVLLTLGGYIAGYFSQVILMGFDIDVAWNFQDDMKAEPRSRDVNKAGLGGALCLGLAVTAVVVSILCFGLGAFAALRGIL</sequence>
<dbReference type="AlphaFoldDB" id="A0A516IU25"/>
<proteinExistence type="predicted"/>
<protein>
    <submittedName>
        <fullName evidence="2">Uncharacterized protein</fullName>
    </submittedName>
</protein>